<sequence length="317" mass="34223">MLVWQRSDPGTIREDNQDVLVIRDDQGVVLLVDGHGPAGRLVASEVAARLEPELVRLPLYGRPDDAPARLRRLLIETARQIEQDQVAGRLPAHSGVSLATAVVVEGQLIAARVGTAGLLAWSGGRVHRLEPLDLPRLADVLPDLEASRAPKTAPRAAASPAALDDRRFLGPHDDSDPTPEAEPGATQAGMAPLRNPELLGPLPLTVGDWVMVFSEGLLMSQPLAEVARVAGAVQAEPDDLAAALFARASQRYDGDDRTMALARFLPADLRRRFPPDTVIAVDLDRRLRMPLWQPLAVLGSVLVAAGTLLLLLWRKLR</sequence>
<feature type="compositionally biased region" description="Basic and acidic residues" evidence="1">
    <location>
        <begin position="163"/>
        <end position="175"/>
    </location>
</feature>
<evidence type="ECO:0000256" key="2">
    <source>
        <dbReference type="SAM" id="Phobius"/>
    </source>
</evidence>
<feature type="region of interest" description="Disordered" evidence="1">
    <location>
        <begin position="148"/>
        <end position="194"/>
    </location>
</feature>
<dbReference type="AlphaFoldDB" id="A0A367ZSE7"/>
<evidence type="ECO:0000313" key="3">
    <source>
        <dbReference type="EMBL" id="RCK80302.1"/>
    </source>
</evidence>
<feature type="compositionally biased region" description="Low complexity" evidence="1">
    <location>
        <begin position="148"/>
        <end position="162"/>
    </location>
</feature>
<keyword evidence="2" id="KW-0472">Membrane</keyword>
<reference evidence="3 4" key="1">
    <citation type="submission" date="2018-05" db="EMBL/GenBank/DDBJ databases">
        <title>A metagenomic window into the 2 km-deep terrestrial subsurface aquifer revealed taxonomically and functionally diverse microbial community comprising novel uncultured bacterial lineages.</title>
        <authorList>
            <person name="Kadnikov V.V."/>
            <person name="Mardanov A.V."/>
            <person name="Beletsky A.V."/>
            <person name="Banks D."/>
            <person name="Pimenov N.V."/>
            <person name="Frank Y.A."/>
            <person name="Karnachuk O.V."/>
            <person name="Ravin N.V."/>
        </authorList>
    </citation>
    <scope>NUCLEOTIDE SEQUENCE [LARGE SCALE GENOMIC DNA]</scope>
    <source>
        <strain evidence="3">BY5</strain>
    </source>
</reference>
<dbReference type="Proteomes" id="UP000252355">
    <property type="component" value="Unassembled WGS sequence"/>
</dbReference>
<dbReference type="Gene3D" id="3.60.40.10">
    <property type="entry name" value="PPM-type phosphatase domain"/>
    <property type="match status" value="1"/>
</dbReference>
<evidence type="ECO:0008006" key="5">
    <source>
        <dbReference type="Google" id="ProtNLM"/>
    </source>
</evidence>
<dbReference type="SUPFAM" id="SSF81606">
    <property type="entry name" value="PP2C-like"/>
    <property type="match status" value="1"/>
</dbReference>
<name>A0A367ZSE7_9BACT</name>
<organism evidence="3 4">
    <name type="scientific">Candidatus Ozemobacter sibiricus</name>
    <dbReference type="NCBI Taxonomy" id="2268124"/>
    <lineage>
        <taxon>Bacteria</taxon>
        <taxon>Candidatus Ozemobacteria</taxon>
        <taxon>Candidatus Ozemobacterales</taxon>
        <taxon>Candidatus Ozemobacteraceae</taxon>
        <taxon>Candidatus Ozemobacter</taxon>
    </lineage>
</organism>
<accession>A0A367ZSE7</accession>
<keyword evidence="2" id="KW-1133">Transmembrane helix</keyword>
<comment type="caution">
    <text evidence="3">The sequence shown here is derived from an EMBL/GenBank/DDBJ whole genome shotgun (WGS) entry which is preliminary data.</text>
</comment>
<evidence type="ECO:0000313" key="4">
    <source>
        <dbReference type="Proteomes" id="UP000252355"/>
    </source>
</evidence>
<proteinExistence type="predicted"/>
<keyword evidence="2" id="KW-0812">Transmembrane</keyword>
<evidence type="ECO:0000256" key="1">
    <source>
        <dbReference type="SAM" id="MobiDB-lite"/>
    </source>
</evidence>
<dbReference type="EMBL" id="QOQW01000007">
    <property type="protein sequence ID" value="RCK80302.1"/>
    <property type="molecule type" value="Genomic_DNA"/>
</dbReference>
<protein>
    <recommendedName>
        <fullName evidence="5">PPM-type phosphatase domain-containing protein</fullName>
    </recommendedName>
</protein>
<dbReference type="InterPro" id="IPR036457">
    <property type="entry name" value="PPM-type-like_dom_sf"/>
</dbReference>
<feature type="transmembrane region" description="Helical" evidence="2">
    <location>
        <begin position="291"/>
        <end position="313"/>
    </location>
</feature>
<gene>
    <name evidence="3" type="ORF">OZSIB_3484</name>
</gene>